<dbReference type="Proteomes" id="UP000694844">
    <property type="component" value="Chromosome 5"/>
</dbReference>
<dbReference type="OrthoDB" id="6144889at2759"/>
<reference evidence="4" key="1">
    <citation type="submission" date="2025-08" db="UniProtKB">
        <authorList>
            <consortium name="RefSeq"/>
        </authorList>
    </citation>
    <scope>IDENTIFICATION</scope>
    <source>
        <tissue evidence="4">Whole sample</tissue>
    </source>
</reference>
<name>A0A8B8EXK7_CRAVI</name>
<dbReference type="AlphaFoldDB" id="A0A8B8EXK7"/>
<dbReference type="KEGG" id="cvn:111137497"/>
<accession>A0A8B8EXK7</accession>
<dbReference type="RefSeq" id="XP_022344677.1">
    <property type="nucleotide sequence ID" value="XM_022488969.1"/>
</dbReference>
<keyword evidence="3" id="KW-1185">Reference proteome</keyword>
<feature type="region of interest" description="Disordered" evidence="2">
    <location>
        <begin position="36"/>
        <end position="57"/>
    </location>
</feature>
<keyword evidence="1" id="KW-0175">Coiled coil</keyword>
<evidence type="ECO:0000313" key="4">
    <source>
        <dbReference type="RefSeq" id="XP_022344677.1"/>
    </source>
</evidence>
<gene>
    <name evidence="4" type="primary">LOC111137497</name>
</gene>
<dbReference type="GeneID" id="111137497"/>
<protein>
    <submittedName>
        <fullName evidence="4">Uncharacterized protein LOC111137497</fullName>
    </submittedName>
</protein>
<proteinExistence type="predicted"/>
<evidence type="ECO:0000256" key="1">
    <source>
        <dbReference type="SAM" id="Coils"/>
    </source>
</evidence>
<feature type="compositionally biased region" description="Polar residues" evidence="2">
    <location>
        <begin position="373"/>
        <end position="382"/>
    </location>
</feature>
<sequence>MNVNMAAKLSNNGQYRRGYNGKKFDSLSYVIPRAPVSKSEGDLKSKRGKGSIPEWQNRPWSVTSQQNVLDFLSVSTENRDLETTMHRHYPRTNTPLDFYSVYDISDEVKRVRRLSSGNSRSVTPSRGRQSVYSRGSVDFSVGGRQEAYYNETLKTYDVTRGQEKRQSEFMHKYVTYRSRLAREKLNQERDADKRRIEKENQILKELKKKRTEFQREKDWRVRTQYVTTKVLEHERIDRESYGLPLNVQADFYLKKRRPKKLVPIKQVLNNETSRYQNISEKLVKNMYGKSYPTIEPGIKPPAFGWKNKRKNETYSKDHVNGKDFNSATLDIHNKLDKTRSQGQSQSKSKPKSRDRNQCNYKDGGQITRGRICPTTSSNNPKTGNPPVWSTVRHKSKMTYSFQQIGGPFRQKTTQVH</sequence>
<evidence type="ECO:0000313" key="3">
    <source>
        <dbReference type="Proteomes" id="UP000694844"/>
    </source>
</evidence>
<organism evidence="3 4">
    <name type="scientific">Crassostrea virginica</name>
    <name type="common">Eastern oyster</name>
    <dbReference type="NCBI Taxonomy" id="6565"/>
    <lineage>
        <taxon>Eukaryota</taxon>
        <taxon>Metazoa</taxon>
        <taxon>Spiralia</taxon>
        <taxon>Lophotrochozoa</taxon>
        <taxon>Mollusca</taxon>
        <taxon>Bivalvia</taxon>
        <taxon>Autobranchia</taxon>
        <taxon>Pteriomorphia</taxon>
        <taxon>Ostreida</taxon>
        <taxon>Ostreoidea</taxon>
        <taxon>Ostreidae</taxon>
        <taxon>Crassostrea</taxon>
    </lineage>
</organism>
<feature type="coiled-coil region" evidence="1">
    <location>
        <begin position="182"/>
        <end position="216"/>
    </location>
</feature>
<feature type="region of interest" description="Disordered" evidence="2">
    <location>
        <begin position="333"/>
        <end position="389"/>
    </location>
</feature>
<evidence type="ECO:0000256" key="2">
    <source>
        <dbReference type="SAM" id="MobiDB-lite"/>
    </source>
</evidence>